<accession>A0A7J3KF92</accession>
<dbReference type="CDD" id="cd05637">
    <property type="entry name" value="SIS_PGI_PMI_2"/>
    <property type="match status" value="1"/>
</dbReference>
<protein>
    <submittedName>
        <fullName evidence="4">Bifunctional phosphoglucose/phosphomannose isomerase</fullName>
    </submittedName>
</protein>
<evidence type="ECO:0000256" key="1">
    <source>
        <dbReference type="ARBA" id="ARBA00010523"/>
    </source>
</evidence>
<dbReference type="NCBIfam" id="TIGR02128">
    <property type="entry name" value="G6PI_arch"/>
    <property type="match status" value="1"/>
</dbReference>
<comment type="similarity">
    <text evidence="1">Belongs to the PGI/PMI family.</text>
</comment>
<dbReference type="InterPro" id="IPR019490">
    <property type="entry name" value="Glu6P/Mann6P_isomerase_C"/>
</dbReference>
<dbReference type="EMBL" id="DTBE01000055">
    <property type="protein sequence ID" value="HGQ59473.1"/>
    <property type="molecule type" value="Genomic_DNA"/>
</dbReference>
<comment type="caution">
    <text evidence="4">The sequence shown here is derived from an EMBL/GenBank/DDBJ whole genome shotgun (WGS) entry which is preliminary data.</text>
</comment>
<dbReference type="GO" id="GO:0004347">
    <property type="term" value="F:glucose-6-phosphate isomerase activity"/>
    <property type="evidence" value="ECO:0007669"/>
    <property type="project" value="InterPro"/>
</dbReference>
<evidence type="ECO:0000313" key="4">
    <source>
        <dbReference type="EMBL" id="HGQ59473.1"/>
    </source>
</evidence>
<dbReference type="Pfam" id="PF01380">
    <property type="entry name" value="SIS"/>
    <property type="match status" value="1"/>
</dbReference>
<organism evidence="4">
    <name type="scientific">Staphylothermus marinus</name>
    <dbReference type="NCBI Taxonomy" id="2280"/>
    <lineage>
        <taxon>Archaea</taxon>
        <taxon>Thermoproteota</taxon>
        <taxon>Thermoprotei</taxon>
        <taxon>Desulfurococcales</taxon>
        <taxon>Desulfurococcaceae</taxon>
        <taxon>Staphylothermus</taxon>
    </lineage>
</organism>
<dbReference type="GO" id="GO:0097367">
    <property type="term" value="F:carbohydrate derivative binding"/>
    <property type="evidence" value="ECO:0007669"/>
    <property type="project" value="InterPro"/>
</dbReference>
<sequence length="331" mass="37209">MLEQYDRWIEQIKQALEKWGLYEIDGSFRTIVVSGMGGSGIVGDYIAVINDSYGGLPVLVYKTYETPAVLSGEDLVLAISYSGNTYETILFVKKSLERNARVVIVSSGGLLEKLSIENKLLFIKIPEGYVPRTSMPSMLINTLSLLSRSGLSKITRSDVEDTLNHLENTISKAKSIGEKLAEFIHSREGLVTITSHTPYQPLLIRGKNEFNENSKLHVRIEIIPECFHNDIVGWEKPFSRNNVSIVFKDPDNTVGTKLLDYLIDIYRENGVSVFEIDLSGPNILAKLIYGSLILGYASVYLAYLRKVDPLATHSIRKYKEFVDSNLKYWGV</sequence>
<dbReference type="SUPFAM" id="SSF53697">
    <property type="entry name" value="SIS domain"/>
    <property type="match status" value="1"/>
</dbReference>
<dbReference type="AlphaFoldDB" id="A0A7J3KF92"/>
<name>A0A7J3KF92_STAMA</name>
<dbReference type="InterPro" id="IPR046348">
    <property type="entry name" value="SIS_dom_sf"/>
</dbReference>
<reference evidence="4" key="1">
    <citation type="journal article" date="2020" name="mSystems">
        <title>Genome- and Community-Level Interaction Insights into Carbon Utilization and Element Cycling Functions of Hydrothermarchaeota in Hydrothermal Sediment.</title>
        <authorList>
            <person name="Zhou Z."/>
            <person name="Liu Y."/>
            <person name="Xu W."/>
            <person name="Pan J."/>
            <person name="Luo Z.H."/>
            <person name="Li M."/>
        </authorList>
    </citation>
    <scope>NUCLEOTIDE SEQUENCE [LARGE SCALE GENOMIC DNA]</scope>
    <source>
        <strain evidence="4">SpSt-638</strain>
    </source>
</reference>
<dbReference type="Pfam" id="PF10432">
    <property type="entry name" value="bact-PGI_C"/>
    <property type="match status" value="1"/>
</dbReference>
<evidence type="ECO:0000259" key="3">
    <source>
        <dbReference type="PROSITE" id="PS51464"/>
    </source>
</evidence>
<dbReference type="Gene3D" id="3.40.50.10490">
    <property type="entry name" value="Glucose-6-phosphate isomerase like protein, domain 1"/>
    <property type="match status" value="2"/>
</dbReference>
<keyword evidence="2 4" id="KW-0413">Isomerase</keyword>
<dbReference type="CDD" id="cd05017">
    <property type="entry name" value="SIS_PGI_PMI_1"/>
    <property type="match status" value="1"/>
</dbReference>
<dbReference type="GO" id="GO:0005975">
    <property type="term" value="P:carbohydrate metabolic process"/>
    <property type="evidence" value="ECO:0007669"/>
    <property type="project" value="InterPro"/>
</dbReference>
<gene>
    <name evidence="4" type="ORF">ENU09_01965</name>
</gene>
<evidence type="ECO:0000256" key="2">
    <source>
        <dbReference type="ARBA" id="ARBA00023235"/>
    </source>
</evidence>
<dbReference type="PROSITE" id="PS51464">
    <property type="entry name" value="SIS"/>
    <property type="match status" value="1"/>
</dbReference>
<dbReference type="InterPro" id="IPR035484">
    <property type="entry name" value="SIS_PGI/PMI_1"/>
</dbReference>
<proteinExistence type="inferred from homology"/>
<dbReference type="GO" id="GO:1901135">
    <property type="term" value="P:carbohydrate derivative metabolic process"/>
    <property type="evidence" value="ECO:0007669"/>
    <property type="project" value="InterPro"/>
</dbReference>
<feature type="domain" description="SIS" evidence="3">
    <location>
        <begin position="8"/>
        <end position="156"/>
    </location>
</feature>
<dbReference type="InterPro" id="IPR001347">
    <property type="entry name" value="SIS_dom"/>
</dbReference>
<dbReference type="GO" id="GO:0004476">
    <property type="term" value="F:mannose-6-phosphate isomerase activity"/>
    <property type="evidence" value="ECO:0007669"/>
    <property type="project" value="InterPro"/>
</dbReference>